<gene>
    <name evidence="1" type="ORF">CSSPJE1EN2_LOCUS3801</name>
</gene>
<evidence type="ECO:0000313" key="2">
    <source>
        <dbReference type="Proteomes" id="UP001497522"/>
    </source>
</evidence>
<dbReference type="Proteomes" id="UP001497522">
    <property type="component" value="Chromosome 11"/>
</dbReference>
<accession>A0ABP1AE37</accession>
<evidence type="ECO:0000313" key="1">
    <source>
        <dbReference type="EMBL" id="CAK9860806.1"/>
    </source>
</evidence>
<proteinExistence type="predicted"/>
<sequence length="92" mass="10112">MATRLETPEYFKRAMLYREGEEVFGDRLMQTTVCALAAPSSSLSSSSAASGTDASFAREHLLLLPACTSHWLELVEDSRSFRSSRVFAFSAA</sequence>
<protein>
    <submittedName>
        <fullName evidence="1">Uncharacterized protein</fullName>
    </submittedName>
</protein>
<keyword evidence="2" id="KW-1185">Reference proteome</keyword>
<reference evidence="1" key="1">
    <citation type="submission" date="2024-03" db="EMBL/GenBank/DDBJ databases">
        <authorList>
            <consortium name="ELIXIR-Norway"/>
            <consortium name="Elixir Norway"/>
        </authorList>
    </citation>
    <scope>NUCLEOTIDE SEQUENCE</scope>
</reference>
<dbReference type="EMBL" id="OZ023712">
    <property type="protein sequence ID" value="CAK9860806.1"/>
    <property type="molecule type" value="Genomic_DNA"/>
</dbReference>
<name>A0ABP1AE37_9BRYO</name>
<organism evidence="1 2">
    <name type="scientific">Sphagnum jensenii</name>
    <dbReference type="NCBI Taxonomy" id="128206"/>
    <lineage>
        <taxon>Eukaryota</taxon>
        <taxon>Viridiplantae</taxon>
        <taxon>Streptophyta</taxon>
        <taxon>Embryophyta</taxon>
        <taxon>Bryophyta</taxon>
        <taxon>Sphagnophytina</taxon>
        <taxon>Sphagnopsida</taxon>
        <taxon>Sphagnales</taxon>
        <taxon>Sphagnaceae</taxon>
        <taxon>Sphagnum</taxon>
    </lineage>
</organism>